<sequence>MEGHNGPVVKATMDEIRRDASGSSSNLRINSFNLSPVTNPMHARASMDIPRRVDEDYTDDRLPPVSIASWVSDSAKNTLQQAQMRHEGYRDEEHQGEQHRNQQQNQRLQRQIEEELRQSVDVDAMFPPRTTSAVLMSAPPTPADAVAAPMQHRPSLVLDANGRSPRVEFSMPVAAPSAPLPPSSAPVRGFPALSANDGHKRVISEKIKNLATRFSSSNLKEQSDSNSPVIRRRPSNTPSVSERVSQFDSQEYTNDPRALNIFGRFGMAVGNGTGSAMHSRSSSVAGSSMANGFNPSIADQLSTTTASTGLAPEPAANRRPHSMFPTVNFGVCADNASGTDSHAQSTEGMRPASSYINDYDFDDSNDDDEEEEVEVEVESVPTYRMGPNGRMALDHQATMAAGVQLSFSRSPSLLGNSSQSAMSSSPVGSTGYRGVRSDNASKRRGSLLSAFNAPEEPTHGASDHSLALRRAGSVVPTGPVPSASSIVPSVAAATASLAELQRSILTKDHTNDAVSRRRSQSHAPPTQPAVSDAAETKRASTSDLPSSNLRSLSESTLLDCLSSNLQPLSARSHDNALAAVASGDMGAAADLVEAMLASGDAGKVLSANEHERCVHEGAALRQRLQAARTRLTSELRTRDSAKSAADAAAKGMGTSVGIFNKSKYASNAQLNEDLGYAAARVQQTETEVSELTTKLRVVDAALHAHQAAVLAAAVRTLVAEATSEKVQAQLASEQAIREKERLQQESLDAQKSLESQVRTLQDENEGVASESQFARHSASLAAERLSGELTVLREQKLAAEQRAAALEARVDDSLLRAQEAQQTADSASAQIESARVEAEAARRCVSAFSEGLRKMATPLRALGSVQDSAEKLRALSVDEMTPTNTPPATPTLALKAGPAPRTLTVDALDALPLDASIGAESASAAMALLHTTVMECTSLRGEAMRIGDAHARLQRDLATERRLREAQSLVITQQREKLGRLDQTVKEVADSLELQHKEAEKRWAEERQRLVDNIERLTLDAAALRAEAVAAVAAVGTIEPITPPLQSAEEAELQAKIILLEAQLAEQAERTEQIQREADTRIKAQAVSKDVILSDYMRKLRDASAMLTSTATTAVEGYSDNGSGSSSPPAGSTSDSLRRLSRRRSLPTLGSSQRTADSPVVSSAPIKRTAAVSDMQTATEPARDLPVSADESINQMLLAYSEKLIAKEDALRNREDELEDIRAVGAEIEAALYSMLPSARPNYGGIGRSSLNASPPMANVAWPYGSIPQQQPQHHHLKTDSNDSLRNRSASFFQGLRTNYLGMVDGPEIQMQMLTQTQHPVLAIRTDAQSLALTTHSAAESTLPSSTERTAPVYTTALKLGGADGVPSLIRNLAPLSQMVISEVRRLKNLICDLEDQSRDT</sequence>
<proteinExistence type="predicted"/>
<evidence type="ECO:0000313" key="2">
    <source>
        <dbReference type="Proteomes" id="UP001150581"/>
    </source>
</evidence>
<dbReference type="EMBL" id="JANBPG010001436">
    <property type="protein sequence ID" value="KAJ1889968.1"/>
    <property type="molecule type" value="Genomic_DNA"/>
</dbReference>
<protein>
    <submittedName>
        <fullName evidence="1">Uncharacterized protein</fullName>
    </submittedName>
</protein>
<accession>A0ACC1IBT6</accession>
<comment type="caution">
    <text evidence="1">The sequence shown here is derived from an EMBL/GenBank/DDBJ whole genome shotgun (WGS) entry which is preliminary data.</text>
</comment>
<gene>
    <name evidence="1" type="ORF">LPJ66_007744</name>
</gene>
<feature type="non-terminal residue" evidence="1">
    <location>
        <position position="1401"/>
    </location>
</feature>
<organism evidence="1 2">
    <name type="scientific">Kickxella alabastrina</name>
    <dbReference type="NCBI Taxonomy" id="61397"/>
    <lineage>
        <taxon>Eukaryota</taxon>
        <taxon>Fungi</taxon>
        <taxon>Fungi incertae sedis</taxon>
        <taxon>Zoopagomycota</taxon>
        <taxon>Kickxellomycotina</taxon>
        <taxon>Kickxellomycetes</taxon>
        <taxon>Kickxellales</taxon>
        <taxon>Kickxellaceae</taxon>
        <taxon>Kickxella</taxon>
    </lineage>
</organism>
<keyword evidence="2" id="KW-1185">Reference proteome</keyword>
<name>A0ACC1IBT6_9FUNG</name>
<evidence type="ECO:0000313" key="1">
    <source>
        <dbReference type="EMBL" id="KAJ1889968.1"/>
    </source>
</evidence>
<reference evidence="1" key="1">
    <citation type="submission" date="2022-07" db="EMBL/GenBank/DDBJ databases">
        <title>Phylogenomic reconstructions and comparative analyses of Kickxellomycotina fungi.</title>
        <authorList>
            <person name="Reynolds N.K."/>
            <person name="Stajich J.E."/>
            <person name="Barry K."/>
            <person name="Grigoriev I.V."/>
            <person name="Crous P."/>
            <person name="Smith M.E."/>
        </authorList>
    </citation>
    <scope>NUCLEOTIDE SEQUENCE</scope>
    <source>
        <strain evidence="1">Benny 63K</strain>
    </source>
</reference>
<dbReference type="Proteomes" id="UP001150581">
    <property type="component" value="Unassembled WGS sequence"/>
</dbReference>